<dbReference type="KEGG" id="ccar:109069062"/>
<dbReference type="GeneID" id="109069062"/>
<evidence type="ECO:0000313" key="2">
    <source>
        <dbReference type="RefSeq" id="XP_042577289.1"/>
    </source>
</evidence>
<feature type="region of interest" description="Disordered" evidence="1">
    <location>
        <begin position="311"/>
        <end position="333"/>
    </location>
</feature>
<accession>A0A9Q9W5N7</accession>
<protein>
    <submittedName>
        <fullName evidence="2">Uncharacterized protein LOC109069062</fullName>
    </submittedName>
</protein>
<dbReference type="PANTHER" id="PTHR34153">
    <property type="entry name" value="SI:CH211-262H13.3-RELATED-RELATED"/>
    <property type="match status" value="1"/>
</dbReference>
<reference evidence="2" key="1">
    <citation type="submission" date="2025-08" db="UniProtKB">
        <authorList>
            <consortium name="RefSeq"/>
        </authorList>
    </citation>
    <scope>IDENTIFICATION</scope>
    <source>
        <tissue evidence="2">Muscle</tissue>
    </source>
</reference>
<dbReference type="Proteomes" id="UP001155660">
    <property type="component" value="Chromosome B3"/>
</dbReference>
<dbReference type="RefSeq" id="XP_042577289.1">
    <property type="nucleotide sequence ID" value="XM_042721355.1"/>
</dbReference>
<gene>
    <name evidence="2" type="primary">LOC109069062</name>
</gene>
<dbReference type="AlphaFoldDB" id="A0A9Q9W5N7"/>
<dbReference type="OrthoDB" id="8961858at2759"/>
<organism evidence="2">
    <name type="scientific">Cyprinus carpio</name>
    <name type="common">Common carp</name>
    <dbReference type="NCBI Taxonomy" id="7962"/>
    <lineage>
        <taxon>Eukaryota</taxon>
        <taxon>Metazoa</taxon>
        <taxon>Chordata</taxon>
        <taxon>Craniata</taxon>
        <taxon>Vertebrata</taxon>
        <taxon>Euteleostomi</taxon>
        <taxon>Actinopterygii</taxon>
        <taxon>Neopterygii</taxon>
        <taxon>Teleostei</taxon>
        <taxon>Ostariophysi</taxon>
        <taxon>Cypriniformes</taxon>
        <taxon>Cyprinidae</taxon>
        <taxon>Cyprininae</taxon>
        <taxon>Cyprinus</taxon>
    </lineage>
</organism>
<proteinExistence type="predicted"/>
<sequence length="587" mass="66760">MSSTKRHQYSSLMTSKERRRQYNKIWARVSRAQKKADNKETISSVEMASIAESDSLNLNQHIEEENLDMLSDPALSSSESEQDITPTLREELSEWACSTSFSFTPESSPPEALSSLLLCEDLSHEFLPPTASFCLLKVTNDCLLIGNCVCFICVLQAELTDLSKLHLQVYLRYVVLNFIEQNEVEVAPSSWLEKIDGVLFCYWPNSNVGTKVIKCAIPDKHLWTKYAVRVFSDTDSYNLARYRVQKAVETSHVEDSDGNSSRKIIPPRRFREEELRAPIPRKTPQTKRFLEESESSQDEIFSLKAKKINKRPRSTAIASTSGEPDEELDEEYPVKKKGSNVILPGAPCFPCLSTPQLQPHQSVSANWQNQGSVIDPQSLRDVPCLSTPQLQPHQSVSANWQNQGNVINPQSLQDEIYKLFENLERRIMLKLDQIQNNITSVVETMQQSMNQPSTSVSDLTEVLEKPCKTVEELEELCDKLKDAEFRKKMIRYLCLQSGGNMGEGIRRMLKKIGDNSLWGYYSYKGRKGKLKFQQLLINDVIIRACSKAYPNQKSQSVEEMIAVTLKRAPDREKTVNQVRSQQGLPSE</sequence>
<evidence type="ECO:0000256" key="1">
    <source>
        <dbReference type="SAM" id="MobiDB-lite"/>
    </source>
</evidence>
<name>A0A9Q9W5N7_CYPCA</name>
<dbReference type="PANTHER" id="PTHR34153:SF2">
    <property type="entry name" value="SI:CH211-262H13.3-RELATED"/>
    <property type="match status" value="1"/>
</dbReference>